<dbReference type="GO" id="GO:0005765">
    <property type="term" value="C:lysosomal membrane"/>
    <property type="evidence" value="ECO:0007669"/>
    <property type="project" value="UniProtKB-SubCell"/>
</dbReference>
<evidence type="ECO:0000256" key="1">
    <source>
        <dbReference type="ARBA" id="ARBA00004656"/>
    </source>
</evidence>
<dbReference type="InterPro" id="IPR019320">
    <property type="entry name" value="BORCS8"/>
</dbReference>
<keyword evidence="3" id="KW-0472">Membrane</keyword>
<comment type="caution">
    <text evidence="6">The sequence shown here is derived from an EMBL/GenBank/DDBJ whole genome shotgun (WGS) entry which is preliminary data.</text>
</comment>
<feature type="region of interest" description="Disordered" evidence="5">
    <location>
        <begin position="186"/>
        <end position="214"/>
    </location>
</feature>
<protein>
    <submittedName>
        <fullName evidence="6">Uncharacterized protein</fullName>
    </submittedName>
</protein>
<dbReference type="Pfam" id="PF10167">
    <property type="entry name" value="BORCS8"/>
    <property type="match status" value="1"/>
</dbReference>
<proteinExistence type="inferred from homology"/>
<dbReference type="PANTHER" id="PTHR21146:SF0">
    <property type="entry name" value="BLOC-1-RELATED COMPLEX SUBUNIT 8"/>
    <property type="match status" value="1"/>
</dbReference>
<accession>A0AAD4XDK8</accession>
<evidence type="ECO:0000256" key="3">
    <source>
        <dbReference type="ARBA" id="ARBA00023136"/>
    </source>
</evidence>
<dbReference type="AlphaFoldDB" id="A0AAD4XDK8"/>
<comment type="similarity">
    <text evidence="2">Belongs to the BORCS8 family.</text>
</comment>
<organism evidence="6 7">
    <name type="scientific">Papaver atlanticum</name>
    <dbReference type="NCBI Taxonomy" id="357466"/>
    <lineage>
        <taxon>Eukaryota</taxon>
        <taxon>Viridiplantae</taxon>
        <taxon>Streptophyta</taxon>
        <taxon>Embryophyta</taxon>
        <taxon>Tracheophyta</taxon>
        <taxon>Spermatophyta</taxon>
        <taxon>Magnoliopsida</taxon>
        <taxon>Ranunculales</taxon>
        <taxon>Papaveraceae</taxon>
        <taxon>Papaveroideae</taxon>
        <taxon>Papaver</taxon>
    </lineage>
</organism>
<gene>
    <name evidence="6" type="ORF">MKW98_014666</name>
</gene>
<evidence type="ECO:0000256" key="4">
    <source>
        <dbReference type="ARBA" id="ARBA00023228"/>
    </source>
</evidence>
<dbReference type="PANTHER" id="PTHR21146">
    <property type="entry name" value="MEF2B PROTEIN"/>
    <property type="match status" value="1"/>
</dbReference>
<keyword evidence="7" id="KW-1185">Reference proteome</keyword>
<evidence type="ECO:0000256" key="2">
    <source>
        <dbReference type="ARBA" id="ARBA00010463"/>
    </source>
</evidence>
<comment type="subcellular location">
    <subcellularLocation>
        <location evidence="1">Lysosome membrane</location>
    </subcellularLocation>
</comment>
<keyword evidence="4" id="KW-0458">Lysosome</keyword>
<dbReference type="EMBL" id="JAJJMB010011095">
    <property type="protein sequence ID" value="KAI3904486.1"/>
    <property type="molecule type" value="Genomic_DNA"/>
</dbReference>
<evidence type="ECO:0000313" key="6">
    <source>
        <dbReference type="EMBL" id="KAI3904486.1"/>
    </source>
</evidence>
<evidence type="ECO:0000256" key="5">
    <source>
        <dbReference type="SAM" id="MobiDB-lite"/>
    </source>
</evidence>
<dbReference type="Proteomes" id="UP001202328">
    <property type="component" value="Unassembled WGS sequence"/>
</dbReference>
<reference evidence="6" key="1">
    <citation type="submission" date="2022-04" db="EMBL/GenBank/DDBJ databases">
        <title>A functionally conserved STORR gene fusion in Papaver species that diverged 16.8 million years ago.</title>
        <authorList>
            <person name="Catania T."/>
        </authorList>
    </citation>
    <scope>NUCLEOTIDE SEQUENCE</scope>
    <source>
        <strain evidence="6">S-188037</strain>
    </source>
</reference>
<sequence>MEGFSTIDGFVNVNEGVVDMLKYLANEPSVGLYYVQQHTHTALPNLLHLNEKVVSKSYETMLHTEDLEDSITMVRSMKQCGLSIADDMVKEINKSLIVMSTSHPRRGLIGNSSSASQTSRSINSWGPMAFGSGAVGNPQDGEGSASYLSSVLKSAKEKLRFPNPPLSEEVSATVYVSTLPDKEAAEELPLSSQIAEQQHERPVPYDGDSPPHELSLLTENYEEFKADREAKLQEWLQEE</sequence>
<name>A0AAD4XDK8_9MAGN</name>
<evidence type="ECO:0000313" key="7">
    <source>
        <dbReference type="Proteomes" id="UP001202328"/>
    </source>
</evidence>